<dbReference type="Proteomes" id="UP001234297">
    <property type="component" value="Chromosome 8"/>
</dbReference>
<dbReference type="EMBL" id="CM056816">
    <property type="protein sequence ID" value="KAJ8633925.1"/>
    <property type="molecule type" value="Genomic_DNA"/>
</dbReference>
<name>A0ACC2LKM5_PERAE</name>
<reference evidence="1 2" key="1">
    <citation type="journal article" date="2022" name="Hortic Res">
        <title>A haplotype resolved chromosomal level avocado genome allows analysis of novel avocado genes.</title>
        <authorList>
            <person name="Nath O."/>
            <person name="Fletcher S.J."/>
            <person name="Hayward A."/>
            <person name="Shaw L.M."/>
            <person name="Masouleh A.K."/>
            <person name="Furtado A."/>
            <person name="Henry R.J."/>
            <person name="Mitter N."/>
        </authorList>
    </citation>
    <scope>NUCLEOTIDE SEQUENCE [LARGE SCALE GENOMIC DNA]</scope>
    <source>
        <strain evidence="2">cv. Hass</strain>
    </source>
</reference>
<proteinExistence type="predicted"/>
<evidence type="ECO:0000313" key="1">
    <source>
        <dbReference type="EMBL" id="KAJ8633925.1"/>
    </source>
</evidence>
<organism evidence="1 2">
    <name type="scientific">Persea americana</name>
    <name type="common">Avocado</name>
    <dbReference type="NCBI Taxonomy" id="3435"/>
    <lineage>
        <taxon>Eukaryota</taxon>
        <taxon>Viridiplantae</taxon>
        <taxon>Streptophyta</taxon>
        <taxon>Embryophyta</taxon>
        <taxon>Tracheophyta</taxon>
        <taxon>Spermatophyta</taxon>
        <taxon>Magnoliopsida</taxon>
        <taxon>Magnoliidae</taxon>
        <taxon>Laurales</taxon>
        <taxon>Lauraceae</taxon>
        <taxon>Persea</taxon>
    </lineage>
</organism>
<keyword evidence="2" id="KW-1185">Reference proteome</keyword>
<accession>A0ACC2LKM5</accession>
<evidence type="ECO:0000313" key="2">
    <source>
        <dbReference type="Proteomes" id="UP001234297"/>
    </source>
</evidence>
<comment type="caution">
    <text evidence="1">The sequence shown here is derived from an EMBL/GenBank/DDBJ whole genome shotgun (WGS) entry which is preliminary data.</text>
</comment>
<protein>
    <submittedName>
        <fullName evidence="1">Uncharacterized protein</fullName>
    </submittedName>
</protein>
<gene>
    <name evidence="1" type="ORF">MRB53_027261</name>
</gene>
<sequence>MISSPPLKLVLWALTAVSLILHHGCGARCDTKAPTVQQVQVGFGEPPKFAVEVKNNCPMCPVIDVHVKCGNFSQAVVDPRQFKVLSYDDCIVNGGLPLPPLQKLSFNYSHSKFLLTLKDWHFQCE</sequence>